<keyword evidence="1" id="KW-0812">Transmembrane</keyword>
<keyword evidence="3" id="KW-1185">Reference proteome</keyword>
<reference evidence="3" key="1">
    <citation type="journal article" date="2016" name="Genome Announc.">
        <title>Draft Genome Sequences of Five Rapidly Growing Mycobacterium Species, M. thermoresistibile, M. fortuitum subsp. acetamidolyticum, M. canariasense, M. brisbanense, and M. novocastrense.</title>
        <authorList>
            <person name="Katahira K."/>
            <person name="Ogura Y."/>
            <person name="Gotoh Y."/>
            <person name="Hayashi T."/>
        </authorList>
    </citation>
    <scope>NUCLEOTIDE SEQUENCE [LARGE SCALE GENOMIC DNA]</scope>
    <source>
        <strain evidence="3">JCM15654</strain>
    </source>
</reference>
<protein>
    <recommendedName>
        <fullName evidence="4">Transmembrane protein</fullName>
    </recommendedName>
</protein>
<dbReference type="AlphaFoldDB" id="A0A124DZX2"/>
<dbReference type="RefSeq" id="WP_234792098.1">
    <property type="nucleotide sequence ID" value="NZ_BCSX01000024.1"/>
</dbReference>
<keyword evidence="1" id="KW-0472">Membrane</keyword>
<dbReference type="Proteomes" id="UP000069620">
    <property type="component" value="Unassembled WGS sequence"/>
</dbReference>
<dbReference type="EMBL" id="BCSX01000024">
    <property type="protein sequence ID" value="GAS88684.1"/>
    <property type="molecule type" value="Genomic_DNA"/>
</dbReference>
<reference evidence="3" key="2">
    <citation type="submission" date="2016-02" db="EMBL/GenBank/DDBJ databases">
        <title>Draft genome sequence of five rapidly growing Mycobacterium species.</title>
        <authorList>
            <person name="Katahira K."/>
            <person name="Gotou Y."/>
            <person name="Iida K."/>
            <person name="Ogura Y."/>
            <person name="Hayashi T."/>
        </authorList>
    </citation>
    <scope>NUCLEOTIDE SEQUENCE [LARGE SCALE GENOMIC DNA]</scope>
    <source>
        <strain evidence="3">JCM15654</strain>
    </source>
</reference>
<evidence type="ECO:0000313" key="2">
    <source>
        <dbReference type="EMBL" id="GAS88684.1"/>
    </source>
</evidence>
<feature type="transmembrane region" description="Helical" evidence="1">
    <location>
        <begin position="12"/>
        <end position="33"/>
    </location>
</feature>
<name>A0A124DZX2_9MYCO</name>
<evidence type="ECO:0000256" key="1">
    <source>
        <dbReference type="SAM" id="Phobius"/>
    </source>
</evidence>
<proteinExistence type="predicted"/>
<feature type="transmembrane region" description="Helical" evidence="1">
    <location>
        <begin position="53"/>
        <end position="74"/>
    </location>
</feature>
<gene>
    <name evidence="2" type="ORF">RMCB_2780</name>
</gene>
<dbReference type="STRING" id="146020.RMCB_2780"/>
<evidence type="ECO:0000313" key="3">
    <source>
        <dbReference type="Proteomes" id="UP000069620"/>
    </source>
</evidence>
<sequence>MFTRLFDIRNIVGALLGIFGVLLTIAGLAPTILGPHQPSTAHNTVDLYVGTSANWWVGLVLIAVAATFIVWALLRPVPVEEISAETSTDTPD</sequence>
<comment type="caution">
    <text evidence="2">The sequence shown here is derived from an EMBL/GenBank/DDBJ whole genome shotgun (WGS) entry which is preliminary data.</text>
</comment>
<organism evidence="2 3">
    <name type="scientific">Mycolicibacterium brisbanense</name>
    <dbReference type="NCBI Taxonomy" id="146020"/>
    <lineage>
        <taxon>Bacteria</taxon>
        <taxon>Bacillati</taxon>
        <taxon>Actinomycetota</taxon>
        <taxon>Actinomycetes</taxon>
        <taxon>Mycobacteriales</taxon>
        <taxon>Mycobacteriaceae</taxon>
        <taxon>Mycolicibacterium</taxon>
    </lineage>
</organism>
<accession>A0A124DZX2</accession>
<keyword evidence="1" id="KW-1133">Transmembrane helix</keyword>
<evidence type="ECO:0008006" key="4">
    <source>
        <dbReference type="Google" id="ProtNLM"/>
    </source>
</evidence>